<dbReference type="AlphaFoldDB" id="A0A804JLT5"/>
<reference evidence="2" key="2">
    <citation type="submission" date="2021-05" db="UniProtKB">
        <authorList>
            <consortium name="EnsemblPlants"/>
        </authorList>
    </citation>
    <scope>IDENTIFICATION</scope>
    <source>
        <strain evidence="2">subsp. malaccensis</strain>
    </source>
</reference>
<name>A0A804JLT5_MUSAM</name>
<dbReference type="EnsemblPlants" id="Ma06_t29450.1">
    <property type="protein sequence ID" value="Ma06_p29450.1"/>
    <property type="gene ID" value="Ma06_g29450"/>
</dbReference>
<reference evidence="1" key="1">
    <citation type="submission" date="2021-03" db="EMBL/GenBank/DDBJ databases">
        <authorList>
            <consortium name="Genoscope - CEA"/>
            <person name="William W."/>
        </authorList>
    </citation>
    <scope>NUCLEOTIDE SEQUENCE</scope>
    <source>
        <strain evidence="1">Doubled-haploid Pahang</strain>
    </source>
</reference>
<evidence type="ECO:0000313" key="3">
    <source>
        <dbReference type="Proteomes" id="UP000012960"/>
    </source>
</evidence>
<dbReference type="Proteomes" id="UP000012960">
    <property type="component" value="Unplaced"/>
</dbReference>
<dbReference type="EMBL" id="HG996471">
    <property type="protein sequence ID" value="CAG1847766.1"/>
    <property type="molecule type" value="Genomic_DNA"/>
</dbReference>
<keyword evidence="3" id="KW-1185">Reference proteome</keyword>
<accession>A0A804JLT5</accession>
<dbReference type="FunCoup" id="A0A804JLT5">
    <property type="interactions" value="9"/>
</dbReference>
<evidence type="ECO:0000313" key="2">
    <source>
        <dbReference type="EnsemblPlants" id="Ma06_p29450.1"/>
    </source>
</evidence>
<evidence type="ECO:0000313" key="1">
    <source>
        <dbReference type="EMBL" id="CAG1847766.1"/>
    </source>
</evidence>
<gene>
    <name evidence="1" type="ORF">GSMUA_175610.1</name>
</gene>
<dbReference type="Gramene" id="Ma06_t29450.1">
    <property type="protein sequence ID" value="Ma06_p29450.1"/>
    <property type="gene ID" value="Ma06_g29450"/>
</dbReference>
<organism evidence="2 3">
    <name type="scientific">Musa acuminata subsp. malaccensis</name>
    <name type="common">Wild banana</name>
    <name type="synonym">Musa malaccensis</name>
    <dbReference type="NCBI Taxonomy" id="214687"/>
    <lineage>
        <taxon>Eukaryota</taxon>
        <taxon>Viridiplantae</taxon>
        <taxon>Streptophyta</taxon>
        <taxon>Embryophyta</taxon>
        <taxon>Tracheophyta</taxon>
        <taxon>Spermatophyta</taxon>
        <taxon>Magnoliopsida</taxon>
        <taxon>Liliopsida</taxon>
        <taxon>Zingiberales</taxon>
        <taxon>Musaceae</taxon>
        <taxon>Musa</taxon>
    </lineage>
</organism>
<dbReference type="InParanoid" id="A0A804JLT5"/>
<sequence>MFHDYEHDLLQHEDLLLLLGCGLPPELPHQIGHEVLEVEHRQPHSGAYLPPRTKWHHLDLLAPCGTSSLTMCGSRKCAGECVRRPSKITAFGSVAFSRSYPGMHRSSVPITSSISFFSFFCNTDCLTRFAMIHCRTVVVVSVPPLWNSEHKLTTSSLLSFLPSPSDNSRWRRV</sequence>
<proteinExistence type="predicted"/>
<protein>
    <submittedName>
        <fullName evidence="1">(wild Malaysian banana) hypothetical protein</fullName>
    </submittedName>
</protein>